<dbReference type="GO" id="GO:0002181">
    <property type="term" value="P:cytoplasmic translation"/>
    <property type="evidence" value="ECO:0007669"/>
    <property type="project" value="TreeGrafter"/>
</dbReference>
<gene>
    <name evidence="6" type="ORF">LCGC14_0486460</name>
</gene>
<dbReference type="PANTHER" id="PTHR11655">
    <property type="entry name" value="60S/50S RIBOSOMAL PROTEIN L6/L9"/>
    <property type="match status" value="1"/>
</dbReference>
<protein>
    <recommendedName>
        <fullName evidence="5">Large ribosomal subunit protein uL6 alpha-beta domain-containing protein</fullName>
    </recommendedName>
</protein>
<reference evidence="6" key="1">
    <citation type="journal article" date="2015" name="Nature">
        <title>Complex archaea that bridge the gap between prokaryotes and eukaryotes.</title>
        <authorList>
            <person name="Spang A."/>
            <person name="Saw J.H."/>
            <person name="Jorgensen S.L."/>
            <person name="Zaremba-Niedzwiedzka K."/>
            <person name="Martijn J."/>
            <person name="Lind A.E."/>
            <person name="van Eijk R."/>
            <person name="Schleper C."/>
            <person name="Guy L."/>
            <person name="Ettema T.J."/>
        </authorList>
    </citation>
    <scope>NUCLEOTIDE SEQUENCE</scope>
</reference>
<evidence type="ECO:0000259" key="5">
    <source>
        <dbReference type="Pfam" id="PF00347"/>
    </source>
</evidence>
<dbReference type="HAMAP" id="MF_01365_B">
    <property type="entry name" value="Ribosomal_uL6_B"/>
    <property type="match status" value="1"/>
</dbReference>
<sequence length="192" mass="20501">MSRVGKKLISIPDTVRVTAVDRTVNVEGPKGKLSWTHRAEITVAVDESAKTIAVTRQNDERLSRGLHGLTRSLIANMVEGCANGFTKALEVYGVGYSVAVQGNKVTLTVGYSHPVDLVIPAGVTVEVQTPQARGDTEPARFTVSGADKQAVGELAARLRKTRPPEPYKGKGVRYVGEHVRRKVGKAFAGGAV</sequence>
<evidence type="ECO:0000256" key="4">
    <source>
        <dbReference type="ARBA" id="ARBA00023274"/>
    </source>
</evidence>
<keyword evidence="2" id="KW-0694">RNA-binding</keyword>
<comment type="caution">
    <text evidence="6">The sequence shown here is derived from an EMBL/GenBank/DDBJ whole genome shotgun (WGS) entry which is preliminary data.</text>
</comment>
<dbReference type="PANTHER" id="PTHR11655:SF14">
    <property type="entry name" value="LARGE RIBOSOMAL SUBUNIT PROTEIN UL6M"/>
    <property type="match status" value="1"/>
</dbReference>
<dbReference type="Pfam" id="PF00347">
    <property type="entry name" value="Ribosomal_L6"/>
    <property type="match status" value="2"/>
</dbReference>
<dbReference type="NCBIfam" id="TIGR03654">
    <property type="entry name" value="L6_bact"/>
    <property type="match status" value="1"/>
</dbReference>
<evidence type="ECO:0000256" key="3">
    <source>
        <dbReference type="ARBA" id="ARBA00022980"/>
    </source>
</evidence>
<dbReference type="AlphaFoldDB" id="A0A0F9SD41"/>
<dbReference type="GO" id="GO:0022625">
    <property type="term" value="C:cytosolic large ribosomal subunit"/>
    <property type="evidence" value="ECO:0007669"/>
    <property type="project" value="TreeGrafter"/>
</dbReference>
<keyword evidence="4" id="KW-0687">Ribonucleoprotein</keyword>
<dbReference type="GO" id="GO:0003735">
    <property type="term" value="F:structural constituent of ribosome"/>
    <property type="evidence" value="ECO:0007669"/>
    <property type="project" value="InterPro"/>
</dbReference>
<proteinExistence type="inferred from homology"/>
<accession>A0A0F9SD41</accession>
<dbReference type="Gene3D" id="3.90.930.12">
    <property type="entry name" value="Ribosomal protein L6, alpha-beta domain"/>
    <property type="match status" value="2"/>
</dbReference>
<dbReference type="InterPro" id="IPR019906">
    <property type="entry name" value="Ribosomal_uL6_bac-type"/>
</dbReference>
<keyword evidence="3" id="KW-0689">Ribosomal protein</keyword>
<dbReference type="SUPFAM" id="SSF56053">
    <property type="entry name" value="Ribosomal protein L6"/>
    <property type="match status" value="2"/>
</dbReference>
<evidence type="ECO:0000256" key="1">
    <source>
        <dbReference type="ARBA" id="ARBA00022730"/>
    </source>
</evidence>
<dbReference type="GO" id="GO:0019843">
    <property type="term" value="F:rRNA binding"/>
    <property type="evidence" value="ECO:0007669"/>
    <property type="project" value="UniProtKB-KW"/>
</dbReference>
<dbReference type="PRINTS" id="PR00059">
    <property type="entry name" value="RIBOSOMALL6"/>
</dbReference>
<dbReference type="InterPro" id="IPR000702">
    <property type="entry name" value="Ribosomal_uL6-like"/>
</dbReference>
<dbReference type="PROSITE" id="PS00525">
    <property type="entry name" value="RIBOSOMAL_L6_1"/>
    <property type="match status" value="1"/>
</dbReference>
<dbReference type="EMBL" id="LAZR01000539">
    <property type="protein sequence ID" value="KKN64949.1"/>
    <property type="molecule type" value="Genomic_DNA"/>
</dbReference>
<feature type="domain" description="Large ribosomal subunit protein uL6 alpha-beta" evidence="5">
    <location>
        <begin position="93"/>
        <end position="174"/>
    </location>
</feature>
<evidence type="ECO:0000256" key="2">
    <source>
        <dbReference type="ARBA" id="ARBA00022884"/>
    </source>
</evidence>
<name>A0A0F9SD41_9ZZZZ</name>
<keyword evidence="1" id="KW-0699">rRNA-binding</keyword>
<dbReference type="InterPro" id="IPR020040">
    <property type="entry name" value="Ribosomal_uL6_a/b-dom"/>
</dbReference>
<organism evidence="6">
    <name type="scientific">marine sediment metagenome</name>
    <dbReference type="NCBI Taxonomy" id="412755"/>
    <lineage>
        <taxon>unclassified sequences</taxon>
        <taxon>metagenomes</taxon>
        <taxon>ecological metagenomes</taxon>
    </lineage>
</organism>
<dbReference type="PIRSF" id="PIRSF002162">
    <property type="entry name" value="Ribosomal_L6"/>
    <property type="match status" value="1"/>
</dbReference>
<dbReference type="FunFam" id="3.90.930.12:FF:000002">
    <property type="entry name" value="50S ribosomal protein L6"/>
    <property type="match status" value="1"/>
</dbReference>
<dbReference type="InterPro" id="IPR002358">
    <property type="entry name" value="Ribosomal_uL6_CS"/>
</dbReference>
<evidence type="ECO:0000313" key="6">
    <source>
        <dbReference type="EMBL" id="KKN64949.1"/>
    </source>
</evidence>
<dbReference type="InterPro" id="IPR036789">
    <property type="entry name" value="Ribosomal_uL6-like_a/b-dom_sf"/>
</dbReference>
<feature type="domain" description="Large ribosomal subunit protein uL6 alpha-beta" evidence="5">
    <location>
        <begin position="11"/>
        <end position="80"/>
    </location>
</feature>